<feature type="signal peptide" evidence="2">
    <location>
        <begin position="1"/>
        <end position="19"/>
    </location>
</feature>
<evidence type="ECO:0000259" key="3">
    <source>
        <dbReference type="Pfam" id="PF13511"/>
    </source>
</evidence>
<keyword evidence="2" id="KW-0732">Signal</keyword>
<reference evidence="4 5" key="2">
    <citation type="submission" date="2020-05" db="EMBL/GenBank/DDBJ databases">
        <authorList>
            <person name="Khan S.A."/>
            <person name="Jeon C.O."/>
            <person name="Chun B.H."/>
        </authorList>
    </citation>
    <scope>NUCLEOTIDE SEQUENCE [LARGE SCALE GENOMIC DNA]</scope>
    <source>
        <strain evidence="4 5">H242</strain>
    </source>
</reference>
<protein>
    <submittedName>
        <fullName evidence="4">DUF4124 domain-containing protein</fullName>
    </submittedName>
</protein>
<dbReference type="InterPro" id="IPR025392">
    <property type="entry name" value="DUF4124"/>
</dbReference>
<name>A0ABX6P449_9BURK</name>
<dbReference type="EMBL" id="CP053418">
    <property type="protein sequence ID" value="QJW84502.1"/>
    <property type="molecule type" value="Genomic_DNA"/>
</dbReference>
<feature type="region of interest" description="Disordered" evidence="1">
    <location>
        <begin position="94"/>
        <end position="116"/>
    </location>
</feature>
<reference evidence="4 5" key="1">
    <citation type="submission" date="2020-05" db="EMBL/GenBank/DDBJ databases">
        <title>Ramlibacter rhizophilus sp. nov., isolated from rhizosphere soil of national flower Mugunghwa from South Korea.</title>
        <authorList>
            <person name="Zheng-Fei Y."/>
            <person name="Huan T."/>
        </authorList>
    </citation>
    <scope>NUCLEOTIDE SEQUENCE [LARGE SCALE GENOMIC DNA]</scope>
    <source>
        <strain evidence="4 5">H242</strain>
    </source>
</reference>
<evidence type="ECO:0000313" key="5">
    <source>
        <dbReference type="Proteomes" id="UP000500826"/>
    </source>
</evidence>
<keyword evidence="5" id="KW-1185">Reference proteome</keyword>
<evidence type="ECO:0000313" key="4">
    <source>
        <dbReference type="EMBL" id="QJW84502.1"/>
    </source>
</evidence>
<dbReference type="Proteomes" id="UP000500826">
    <property type="component" value="Chromosome"/>
</dbReference>
<proteinExistence type="predicted"/>
<feature type="domain" description="DUF4124" evidence="3">
    <location>
        <begin position="10"/>
        <end position="75"/>
    </location>
</feature>
<evidence type="ECO:0000256" key="1">
    <source>
        <dbReference type="SAM" id="MobiDB-lite"/>
    </source>
</evidence>
<evidence type="ECO:0000256" key="2">
    <source>
        <dbReference type="SAM" id="SignalP"/>
    </source>
</evidence>
<gene>
    <name evidence="4" type="ORF">HK414_14670</name>
</gene>
<accession>A0ABX6P449</accession>
<sequence length="175" mass="18368">MKALRLTLLALACSAPLLAAAQSWVWVDETGRKVFSDTAPPPSVTANRIIRQPGQRRSVNEAQAQSTPVAAATAAAPAASAASAPRLTGKDAALEEKKKQAQAAEAEKKKADEAGVAQLKEENCKRARAGKNDLSSGMRVARTNAKGEPVVMDDAAKKAEIKVLDEVIARDCKPA</sequence>
<dbReference type="Pfam" id="PF13511">
    <property type="entry name" value="DUF4124"/>
    <property type="match status" value="1"/>
</dbReference>
<feature type="chain" id="PRO_5045737162" evidence="2">
    <location>
        <begin position="20"/>
        <end position="175"/>
    </location>
</feature>
<organism evidence="4 5">
    <name type="scientific">Ramlibacter terrae</name>
    <dbReference type="NCBI Taxonomy" id="2732511"/>
    <lineage>
        <taxon>Bacteria</taxon>
        <taxon>Pseudomonadati</taxon>
        <taxon>Pseudomonadota</taxon>
        <taxon>Betaproteobacteria</taxon>
        <taxon>Burkholderiales</taxon>
        <taxon>Comamonadaceae</taxon>
        <taxon>Ramlibacter</taxon>
    </lineage>
</organism>